<dbReference type="RefSeq" id="XP_020073670.1">
    <property type="nucleotide sequence ID" value="XM_020222020.1"/>
</dbReference>
<evidence type="ECO:0000313" key="2">
    <source>
        <dbReference type="Proteomes" id="UP000095085"/>
    </source>
</evidence>
<name>A0A1E4RBK4_9ASCO</name>
<keyword evidence="2" id="KW-1185">Reference proteome</keyword>
<gene>
    <name evidence="1" type="ORF">HYPBUDRAFT_154332</name>
</gene>
<accession>A0A1E4RBK4</accession>
<dbReference type="EMBL" id="KV454548">
    <property type="protein sequence ID" value="ODV64603.1"/>
    <property type="molecule type" value="Genomic_DNA"/>
</dbReference>
<dbReference type="Proteomes" id="UP000095085">
    <property type="component" value="Unassembled WGS sequence"/>
</dbReference>
<proteinExistence type="predicted"/>
<protein>
    <submittedName>
        <fullName evidence="1">Uncharacterized protein</fullName>
    </submittedName>
</protein>
<sequence>MLNLRMPPKGGCTKKLFSGEFEEKKRGIGSFFFQNFLLDFVAAKIYGQITRPSPTDDHPILNIRGIHL</sequence>
<dbReference type="GeneID" id="30996569"/>
<evidence type="ECO:0000313" key="1">
    <source>
        <dbReference type="EMBL" id="ODV64603.1"/>
    </source>
</evidence>
<reference evidence="2" key="1">
    <citation type="submission" date="2016-05" db="EMBL/GenBank/DDBJ databases">
        <title>Comparative genomics of biotechnologically important yeasts.</title>
        <authorList>
            <consortium name="DOE Joint Genome Institute"/>
            <person name="Riley R."/>
            <person name="Haridas S."/>
            <person name="Wolfe K.H."/>
            <person name="Lopes M.R."/>
            <person name="Hittinger C.T."/>
            <person name="Goker M."/>
            <person name="Salamov A."/>
            <person name="Wisecaver J."/>
            <person name="Long T.M."/>
            <person name="Aerts A.L."/>
            <person name="Barry K."/>
            <person name="Choi C."/>
            <person name="Clum A."/>
            <person name="Coughlan A.Y."/>
            <person name="Deshpande S."/>
            <person name="Douglass A.P."/>
            <person name="Hanson S.J."/>
            <person name="Klenk H.-P."/>
            <person name="Labutti K."/>
            <person name="Lapidus A."/>
            <person name="Lindquist E."/>
            <person name="Lipzen A."/>
            <person name="Meier-Kolthoff J.P."/>
            <person name="Ohm R.A."/>
            <person name="Otillar R.P."/>
            <person name="Pangilinan J."/>
            <person name="Peng Y."/>
            <person name="Rokas A."/>
            <person name="Rosa C.A."/>
            <person name="Scheuner C."/>
            <person name="Sibirny A.A."/>
            <person name="Slot J.C."/>
            <person name="Stielow J.B."/>
            <person name="Sun H."/>
            <person name="Kurtzman C.P."/>
            <person name="Blackwell M."/>
            <person name="Grigoriev I.V."/>
            <person name="Jeffries T.W."/>
        </authorList>
    </citation>
    <scope>NUCLEOTIDE SEQUENCE [LARGE SCALE GENOMIC DNA]</scope>
    <source>
        <strain evidence="2">NRRL Y-1933</strain>
    </source>
</reference>
<organism evidence="1 2">
    <name type="scientific">Hyphopichia burtonii NRRL Y-1933</name>
    <dbReference type="NCBI Taxonomy" id="984485"/>
    <lineage>
        <taxon>Eukaryota</taxon>
        <taxon>Fungi</taxon>
        <taxon>Dikarya</taxon>
        <taxon>Ascomycota</taxon>
        <taxon>Saccharomycotina</taxon>
        <taxon>Pichiomycetes</taxon>
        <taxon>Debaryomycetaceae</taxon>
        <taxon>Hyphopichia</taxon>
    </lineage>
</organism>
<dbReference type="AlphaFoldDB" id="A0A1E4RBK4"/>